<feature type="signal peptide" evidence="2">
    <location>
        <begin position="1"/>
        <end position="24"/>
    </location>
</feature>
<dbReference type="RefSeq" id="WP_168085091.1">
    <property type="nucleotide sequence ID" value="NZ_JAAVJI010000011.1"/>
</dbReference>
<name>A0ABX0YK15_9PSED</name>
<protein>
    <submittedName>
        <fullName evidence="3">Glycine zipper family protein</fullName>
    </submittedName>
</protein>
<dbReference type="Pfam" id="PF20125">
    <property type="entry name" value="DUF6515"/>
    <property type="match status" value="1"/>
</dbReference>
<evidence type="ECO:0000256" key="2">
    <source>
        <dbReference type="SAM" id="SignalP"/>
    </source>
</evidence>
<evidence type="ECO:0000313" key="3">
    <source>
        <dbReference type="EMBL" id="NJP02501.1"/>
    </source>
</evidence>
<feature type="chain" id="PRO_5047032922" evidence="2">
    <location>
        <begin position="25"/>
        <end position="361"/>
    </location>
</feature>
<gene>
    <name evidence="3" type="ORF">HBH25_16755</name>
</gene>
<keyword evidence="4" id="KW-1185">Reference proteome</keyword>
<dbReference type="EMBL" id="JAAVJI010000011">
    <property type="protein sequence ID" value="NJP02501.1"/>
    <property type="molecule type" value="Genomic_DNA"/>
</dbReference>
<organism evidence="3 4">
    <name type="scientific">Pseudomonas quercus</name>
    <dbReference type="NCBI Taxonomy" id="2722792"/>
    <lineage>
        <taxon>Bacteria</taxon>
        <taxon>Pseudomonadati</taxon>
        <taxon>Pseudomonadota</taxon>
        <taxon>Gammaproteobacteria</taxon>
        <taxon>Pseudomonadales</taxon>
        <taxon>Pseudomonadaceae</taxon>
        <taxon>Pseudomonas</taxon>
    </lineage>
</organism>
<dbReference type="Proteomes" id="UP000746535">
    <property type="component" value="Unassembled WGS sequence"/>
</dbReference>
<proteinExistence type="predicted"/>
<reference evidence="3 4" key="1">
    <citation type="submission" date="2020-03" db="EMBL/GenBank/DDBJ databases">
        <authorList>
            <person name="Wang L."/>
            <person name="He N."/>
            <person name="Li Y."/>
            <person name="Fang Y."/>
            <person name="Zhang F."/>
        </authorList>
    </citation>
    <scope>NUCLEOTIDE SEQUENCE [LARGE SCALE GENOMIC DNA]</scope>
    <source>
        <strain evidence="4">hsmgli-8</strain>
    </source>
</reference>
<sequence length="361" mass="39709">MKTRAWCLASASALCLCVGTPTFADNAPSAQDQLRGAAPNRQPQGNGPQGPQRPPQPGYNRPDGPRPGVQRPNYLPPAYQATPYQPAPHEQPNYSPPGNQRPGMGPGPQNGQGWQANPNGNDRPPPPRPDNSLPIQPKPGEVRQTEPPLIGSYPDLPRPHGGPGWQGGGYPDHNWDARPHGNGWGPGPQYRPGQRIDRFPGDNYRVPYRGSDYYFSSGYWYRPDRGGYIVTPPPRGIRVRYLPDYASRVWIGGGMFFVAAGTYYQWLNDTQEYVVVDTPIAPAQSQPQPVTPTDGYDVAFYPANGQTASQMEQDRYACQNWTAQQTGFNPETATYAPSEQVVSLFRQSMANCLTSRGYGLN</sequence>
<dbReference type="InterPro" id="IPR045398">
    <property type="entry name" value="DUF6515"/>
</dbReference>
<feature type="compositionally biased region" description="Low complexity" evidence="1">
    <location>
        <begin position="76"/>
        <end position="88"/>
    </location>
</feature>
<feature type="region of interest" description="Disordered" evidence="1">
    <location>
        <begin position="26"/>
        <end position="202"/>
    </location>
</feature>
<accession>A0ABX0YK15</accession>
<feature type="compositionally biased region" description="Low complexity" evidence="1">
    <location>
        <begin position="111"/>
        <end position="122"/>
    </location>
</feature>
<evidence type="ECO:0000256" key="1">
    <source>
        <dbReference type="SAM" id="MobiDB-lite"/>
    </source>
</evidence>
<feature type="compositionally biased region" description="Low complexity" evidence="1">
    <location>
        <begin position="39"/>
        <end position="50"/>
    </location>
</feature>
<comment type="caution">
    <text evidence="3">The sequence shown here is derived from an EMBL/GenBank/DDBJ whole genome shotgun (WGS) entry which is preliminary data.</text>
</comment>
<feature type="compositionally biased region" description="Gly residues" evidence="1">
    <location>
        <begin position="161"/>
        <end position="170"/>
    </location>
</feature>
<keyword evidence="2" id="KW-0732">Signal</keyword>
<evidence type="ECO:0000313" key="4">
    <source>
        <dbReference type="Proteomes" id="UP000746535"/>
    </source>
</evidence>